<organism evidence="1 2">
    <name type="scientific">Hevea brasiliensis</name>
    <name type="common">Para rubber tree</name>
    <name type="synonym">Siphonia brasiliensis</name>
    <dbReference type="NCBI Taxonomy" id="3981"/>
    <lineage>
        <taxon>Eukaryota</taxon>
        <taxon>Viridiplantae</taxon>
        <taxon>Streptophyta</taxon>
        <taxon>Embryophyta</taxon>
        <taxon>Tracheophyta</taxon>
        <taxon>Spermatophyta</taxon>
        <taxon>Magnoliopsida</taxon>
        <taxon>eudicotyledons</taxon>
        <taxon>Gunneridae</taxon>
        <taxon>Pentapetalae</taxon>
        <taxon>rosids</taxon>
        <taxon>fabids</taxon>
        <taxon>Malpighiales</taxon>
        <taxon>Euphorbiaceae</taxon>
        <taxon>Crotonoideae</taxon>
        <taxon>Micrandreae</taxon>
        <taxon>Hevea</taxon>
    </lineage>
</organism>
<name>A0A6A6KN75_HEVBR</name>
<accession>A0A6A6KN75</accession>
<gene>
    <name evidence="1" type="ORF">GH714_035959</name>
</gene>
<reference evidence="1 2" key="1">
    <citation type="journal article" date="2020" name="Mol. Plant">
        <title>The Chromosome-Based Rubber Tree Genome Provides New Insights into Spurge Genome Evolution and Rubber Biosynthesis.</title>
        <authorList>
            <person name="Liu J."/>
            <person name="Shi C."/>
            <person name="Shi C.C."/>
            <person name="Li W."/>
            <person name="Zhang Q.J."/>
            <person name="Zhang Y."/>
            <person name="Li K."/>
            <person name="Lu H.F."/>
            <person name="Shi C."/>
            <person name="Zhu S.T."/>
            <person name="Xiao Z.Y."/>
            <person name="Nan H."/>
            <person name="Yue Y."/>
            <person name="Zhu X.G."/>
            <person name="Wu Y."/>
            <person name="Hong X.N."/>
            <person name="Fan G.Y."/>
            <person name="Tong Y."/>
            <person name="Zhang D."/>
            <person name="Mao C.L."/>
            <person name="Liu Y.L."/>
            <person name="Hao S.J."/>
            <person name="Liu W.Q."/>
            <person name="Lv M.Q."/>
            <person name="Zhang H.B."/>
            <person name="Liu Y."/>
            <person name="Hu-Tang G.R."/>
            <person name="Wang J.P."/>
            <person name="Wang J.H."/>
            <person name="Sun Y.H."/>
            <person name="Ni S.B."/>
            <person name="Chen W.B."/>
            <person name="Zhang X.C."/>
            <person name="Jiao Y.N."/>
            <person name="Eichler E.E."/>
            <person name="Li G.H."/>
            <person name="Liu X."/>
            <person name="Gao L.Z."/>
        </authorList>
    </citation>
    <scope>NUCLEOTIDE SEQUENCE [LARGE SCALE GENOMIC DNA]</scope>
    <source>
        <strain evidence="2">cv. GT1</strain>
        <tissue evidence="1">Leaf</tissue>
    </source>
</reference>
<evidence type="ECO:0000313" key="1">
    <source>
        <dbReference type="EMBL" id="KAF2289398.1"/>
    </source>
</evidence>
<dbReference type="Proteomes" id="UP000467840">
    <property type="component" value="Chromosome 8"/>
</dbReference>
<dbReference type="AlphaFoldDB" id="A0A6A6KN75"/>
<protein>
    <submittedName>
        <fullName evidence="1">Uncharacterized protein</fullName>
    </submittedName>
</protein>
<comment type="caution">
    <text evidence="1">The sequence shown here is derived from an EMBL/GenBank/DDBJ whole genome shotgun (WGS) entry which is preliminary data.</text>
</comment>
<keyword evidence="2" id="KW-1185">Reference proteome</keyword>
<proteinExistence type="predicted"/>
<sequence>MQGLHHRPLLEARFGPDHDCPGPKKLEVGFQFMSLLNRSTKKESNTNQIPALSSTKWATAFRNAASTVRASAEAGVAKLSIEISHAWHTARMVQAQAAVMGGRLGWRRNVHKWCSRCMPQISRGFHDPVALVEHVERDHGGGSFDVIKGKAIEKLLPCHLHDDSAGSSFWVFSHMDEVDDKLF</sequence>
<evidence type="ECO:0000313" key="2">
    <source>
        <dbReference type="Proteomes" id="UP000467840"/>
    </source>
</evidence>
<dbReference type="EMBL" id="JAAGAX010000016">
    <property type="protein sequence ID" value="KAF2289398.1"/>
    <property type="molecule type" value="Genomic_DNA"/>
</dbReference>